<protein>
    <submittedName>
        <fullName evidence="1">Uncharacterized protein</fullName>
    </submittedName>
</protein>
<sequence length="84" mass="10099">MKTRRENELIRRSYSRSVLCRTNCYVGMFTDFCPSHFLTCLYIFFHLDLQSFKDAVKNKFIMTKRLYKSSKEVIRSKGKVTWKA</sequence>
<dbReference type="Proteomes" id="UP000024404">
    <property type="component" value="Unassembled WGS sequence"/>
</dbReference>
<accession>A0A8R1TWY6</accession>
<dbReference type="EnsemblMetazoa" id="OVOC5765.1">
    <property type="protein sequence ID" value="OVOC5765.1"/>
    <property type="gene ID" value="WBGene00242574"/>
</dbReference>
<proteinExistence type="predicted"/>
<organism evidence="1 2">
    <name type="scientific">Onchocerca volvulus</name>
    <dbReference type="NCBI Taxonomy" id="6282"/>
    <lineage>
        <taxon>Eukaryota</taxon>
        <taxon>Metazoa</taxon>
        <taxon>Ecdysozoa</taxon>
        <taxon>Nematoda</taxon>
        <taxon>Chromadorea</taxon>
        <taxon>Rhabditida</taxon>
        <taxon>Spirurina</taxon>
        <taxon>Spiruromorpha</taxon>
        <taxon>Filarioidea</taxon>
        <taxon>Onchocercidae</taxon>
        <taxon>Onchocerca</taxon>
    </lineage>
</organism>
<evidence type="ECO:0000313" key="2">
    <source>
        <dbReference type="Proteomes" id="UP000024404"/>
    </source>
</evidence>
<dbReference type="EMBL" id="CMVM020000161">
    <property type="status" value="NOT_ANNOTATED_CDS"/>
    <property type="molecule type" value="Genomic_DNA"/>
</dbReference>
<reference evidence="1" key="2">
    <citation type="submission" date="2022-06" db="UniProtKB">
        <authorList>
            <consortium name="EnsemblMetazoa"/>
        </authorList>
    </citation>
    <scope>IDENTIFICATION</scope>
</reference>
<reference evidence="2" key="1">
    <citation type="submission" date="2013-10" db="EMBL/GenBank/DDBJ databases">
        <title>Genome sequencing of Onchocerca volvulus.</title>
        <authorList>
            <person name="Cotton J."/>
            <person name="Tsai J."/>
            <person name="Stanley E."/>
            <person name="Tracey A."/>
            <person name="Holroyd N."/>
            <person name="Lustigman S."/>
            <person name="Berriman M."/>
        </authorList>
    </citation>
    <scope>NUCLEOTIDE SEQUENCE</scope>
</reference>
<name>A0A8R1TWY6_ONCVO</name>
<dbReference type="AlphaFoldDB" id="A0A8R1TWY6"/>
<keyword evidence="2" id="KW-1185">Reference proteome</keyword>
<evidence type="ECO:0000313" key="1">
    <source>
        <dbReference type="EnsemblMetazoa" id="OVOC5765.1"/>
    </source>
</evidence>